<reference evidence="5" key="1">
    <citation type="submission" date="2020-04" db="EMBL/GenBank/DDBJ databases">
        <authorList>
            <person name="Chiriac C."/>
            <person name="Salcher M."/>
            <person name="Ghai R."/>
            <person name="Kavagutti S V."/>
        </authorList>
    </citation>
    <scope>NUCLEOTIDE SEQUENCE</scope>
</reference>
<proteinExistence type="predicted"/>
<evidence type="ECO:0000313" key="5">
    <source>
        <dbReference type="EMBL" id="CAB4167069.1"/>
    </source>
</evidence>
<evidence type="ECO:0000256" key="1">
    <source>
        <dbReference type="ARBA" id="ARBA00022950"/>
    </source>
</evidence>
<evidence type="ECO:0000256" key="3">
    <source>
        <dbReference type="ARBA" id="ARBA00023219"/>
    </source>
</evidence>
<evidence type="ECO:0000256" key="2">
    <source>
        <dbReference type="ARBA" id="ARBA00023009"/>
    </source>
</evidence>
<keyword evidence="1" id="KW-1188">Viral release from host cell</keyword>
<keyword evidence="3" id="KW-0231">Viral genome packaging</keyword>
<keyword evidence="2" id="KW-1160">Virus entry into host cell</keyword>
<dbReference type="InterPro" id="IPR006944">
    <property type="entry name" value="Phage/GTA_portal"/>
</dbReference>
<dbReference type="Pfam" id="PF04860">
    <property type="entry name" value="Phage_portal"/>
    <property type="match status" value="1"/>
</dbReference>
<dbReference type="Gene3D" id="3.40.140.120">
    <property type="match status" value="1"/>
</dbReference>
<keyword evidence="1" id="KW-0118">Viral capsid assembly</keyword>
<keyword evidence="2" id="KW-1171">Viral genome ejection through host cell envelope</keyword>
<sequence length="361" mass="40022">MPLFGKKITAPAYASAPLAAASGASQIGQFYSYTVGAFEEAALSVPTITRAVSLLSTVVGTLDMKSYVLQWNGEEYEKIYVEGESWMTRPDPKVTRNFIMAKTAKDLILYGRAFWAVTSRYSTGFPATFQWLPANMVESPGNQPPEWFGPADQLEFNGLPLDTSNVIQFLNGNQGVIYSGRRAIQIALRLDASAERFAANEIAAGYLQQRGGEPMSGEELGEMAAAWAANRRNNAIGALNEFVTFQSFDQDPSKLQLVEGREYQTKELSRLMDIPAYLLAIDQSGMTYANAQQARQDLLLFGARPILHAIEERLSMDDVLPRGRHTQFDLDEYVGEYAPDEHESVMQETEVNPLSDTNNLE</sequence>
<keyword evidence="2" id="KW-1162">Viral penetration into host cytoplasm</keyword>
<accession>A0A6J5P5I5</accession>
<evidence type="ECO:0000256" key="4">
    <source>
        <dbReference type="SAM" id="MobiDB-lite"/>
    </source>
</evidence>
<dbReference type="Gene3D" id="3.30.1120.70">
    <property type="match status" value="1"/>
</dbReference>
<name>A0A6J5P5I5_9CAUD</name>
<organism evidence="5">
    <name type="scientific">uncultured Caudovirales phage</name>
    <dbReference type="NCBI Taxonomy" id="2100421"/>
    <lineage>
        <taxon>Viruses</taxon>
        <taxon>Duplodnaviria</taxon>
        <taxon>Heunggongvirae</taxon>
        <taxon>Uroviricota</taxon>
        <taxon>Caudoviricetes</taxon>
        <taxon>Peduoviridae</taxon>
        <taxon>Maltschvirus</taxon>
        <taxon>Maltschvirus maltsch</taxon>
    </lineage>
</organism>
<feature type="compositionally biased region" description="Polar residues" evidence="4">
    <location>
        <begin position="346"/>
        <end position="361"/>
    </location>
</feature>
<protein>
    <submittedName>
        <fullName evidence="5">Portal_HK97, phage portal protein, HK97 family</fullName>
    </submittedName>
</protein>
<gene>
    <name evidence="5" type="ORF">UFOVP873_10</name>
</gene>
<feature type="region of interest" description="Disordered" evidence="4">
    <location>
        <begin position="338"/>
        <end position="361"/>
    </location>
</feature>
<dbReference type="EMBL" id="LR796800">
    <property type="protein sequence ID" value="CAB4167069.1"/>
    <property type="molecule type" value="Genomic_DNA"/>
</dbReference>
<dbReference type="Gene3D" id="1.20.1270.210">
    <property type="match status" value="1"/>
</dbReference>